<dbReference type="InterPro" id="IPR032809">
    <property type="entry name" value="Put_HupE_UreJ"/>
</dbReference>
<dbReference type="OrthoDB" id="9808870at2"/>
<dbReference type="Proteomes" id="UP000262073">
    <property type="component" value="Chromosome"/>
</dbReference>
<feature type="transmembrane region" description="Helical" evidence="1">
    <location>
        <begin position="346"/>
        <end position="368"/>
    </location>
</feature>
<dbReference type="Pfam" id="PF13795">
    <property type="entry name" value="HupE_UreJ_2"/>
    <property type="match status" value="1"/>
</dbReference>
<feature type="transmembrane region" description="Helical" evidence="1">
    <location>
        <begin position="259"/>
        <end position="276"/>
    </location>
</feature>
<keyword evidence="1" id="KW-0472">Membrane</keyword>
<evidence type="ECO:0000256" key="1">
    <source>
        <dbReference type="SAM" id="Phobius"/>
    </source>
</evidence>
<dbReference type="EMBL" id="CP031769">
    <property type="protein sequence ID" value="AXR07711.1"/>
    <property type="molecule type" value="Genomic_DNA"/>
</dbReference>
<evidence type="ECO:0000313" key="2">
    <source>
        <dbReference type="EMBL" id="AXR07711.1"/>
    </source>
</evidence>
<dbReference type="RefSeq" id="WP_108567287.1">
    <property type="nucleotide sequence ID" value="NZ_CP031769.1"/>
</dbReference>
<feature type="transmembrane region" description="Helical" evidence="1">
    <location>
        <begin position="231"/>
        <end position="253"/>
    </location>
</feature>
<sequence>MRLCIIVFLLSCIFLLTSIPARGHELSNGYLSLTVNNDEDVSGTLLLQPFDLEQTVGLDTNTDGQLTWAEVLSRSDALHRYVNEHLVLSTNAQPCPATLHAPTLHSISSQTLIGVAFSFACPASSNLTLQYSAIFSEDPTHKVLFTAAGNDLQATQTQVLTAQADTVELSGTPIDTWATVGNFVYEGIIHIWIGIDHILFLIATLLTVNLYRQHNQWQAESSKRTVLRHTFYLVTAFTLAHSLTLTSTALGWYSPSSRWVELGIAISVLLTALNNIWPVIHRLGWVTFAFGLLHGMGFASVFAELQSVASKPLLTIASFNVGVEIGQLAIVALLLPLLLGLRKVKAYAQFIMPTASSIIALIAVSWAIQRW</sequence>
<feature type="transmembrane region" description="Helical" evidence="1">
    <location>
        <begin position="189"/>
        <end position="211"/>
    </location>
</feature>
<keyword evidence="1" id="KW-0812">Transmembrane</keyword>
<protein>
    <submittedName>
        <fullName evidence="2">HupE/UreJ family protein</fullName>
    </submittedName>
</protein>
<evidence type="ECO:0000313" key="3">
    <source>
        <dbReference type="Proteomes" id="UP000262073"/>
    </source>
</evidence>
<reference evidence="2 3" key="1">
    <citation type="submission" date="2018-08" db="EMBL/GenBank/DDBJ databases">
        <title>Salinimonas sediminis sp. nov., a piezophilic bacterium isolated from a deep-sea sediment sample from the New Britain Trench.</title>
        <authorList>
            <person name="Cao J."/>
        </authorList>
    </citation>
    <scope>NUCLEOTIDE SEQUENCE [LARGE SCALE GENOMIC DNA]</scope>
    <source>
        <strain evidence="2 3">N102</strain>
    </source>
</reference>
<keyword evidence="3" id="KW-1185">Reference proteome</keyword>
<feature type="transmembrane region" description="Helical" evidence="1">
    <location>
        <begin position="283"/>
        <end position="303"/>
    </location>
</feature>
<dbReference type="KEGG" id="salm:D0Y50_15885"/>
<gene>
    <name evidence="2" type="ORF">D0Y50_15885</name>
</gene>
<proteinExistence type="predicted"/>
<dbReference type="AlphaFoldDB" id="A0A346NQA4"/>
<name>A0A346NQA4_9ALTE</name>
<accession>A0A346NQA4</accession>
<keyword evidence="1" id="KW-1133">Transmembrane helix</keyword>
<feature type="transmembrane region" description="Helical" evidence="1">
    <location>
        <begin position="315"/>
        <end position="339"/>
    </location>
</feature>
<organism evidence="2 3">
    <name type="scientific">Salinimonas sediminis</name>
    <dbReference type="NCBI Taxonomy" id="2303538"/>
    <lineage>
        <taxon>Bacteria</taxon>
        <taxon>Pseudomonadati</taxon>
        <taxon>Pseudomonadota</taxon>
        <taxon>Gammaproteobacteria</taxon>
        <taxon>Alteromonadales</taxon>
        <taxon>Alteromonadaceae</taxon>
        <taxon>Alteromonas/Salinimonas group</taxon>
        <taxon>Salinimonas</taxon>
    </lineage>
</organism>